<keyword evidence="7 11" id="KW-1133">Transmembrane helix</keyword>
<dbReference type="PROSITE" id="PS51380">
    <property type="entry name" value="EXS"/>
    <property type="match status" value="1"/>
</dbReference>
<keyword evidence="3" id="KW-0813">Transport</keyword>
<keyword evidence="6 11" id="KW-0812">Transmembrane</keyword>
<keyword evidence="5" id="KW-0592">Phosphate transport</keyword>
<feature type="transmembrane region" description="Helical" evidence="11">
    <location>
        <begin position="367"/>
        <end position="387"/>
    </location>
</feature>
<keyword evidence="8 11" id="KW-0472">Membrane</keyword>
<evidence type="ECO:0000256" key="5">
    <source>
        <dbReference type="ARBA" id="ARBA00022592"/>
    </source>
</evidence>
<dbReference type="Pfam" id="PF03105">
    <property type="entry name" value="SPX"/>
    <property type="match status" value="1"/>
</dbReference>
<feature type="transmembrane region" description="Helical" evidence="11">
    <location>
        <begin position="615"/>
        <end position="631"/>
    </location>
</feature>
<dbReference type="Pfam" id="PF03124">
    <property type="entry name" value="EXS"/>
    <property type="match status" value="1"/>
</dbReference>
<evidence type="ECO:0000256" key="8">
    <source>
        <dbReference type="ARBA" id="ARBA00023136"/>
    </source>
</evidence>
<dbReference type="InterPro" id="IPR004331">
    <property type="entry name" value="SPX_dom"/>
</dbReference>
<comment type="caution">
    <text evidence="14">The sequence shown here is derived from an EMBL/GenBank/DDBJ whole genome shotgun (WGS) entry which is preliminary data.</text>
</comment>
<evidence type="ECO:0000256" key="11">
    <source>
        <dbReference type="SAM" id="Phobius"/>
    </source>
</evidence>
<dbReference type="AlphaFoldDB" id="A0A9W7I1V4"/>
<evidence type="ECO:0000313" key="15">
    <source>
        <dbReference type="Proteomes" id="UP001165190"/>
    </source>
</evidence>
<keyword evidence="4" id="KW-1003">Cell membrane</keyword>
<dbReference type="PANTHER" id="PTHR10783">
    <property type="entry name" value="XENOTROPIC AND POLYTROPIC RETROVIRUS RECEPTOR 1-RELATED"/>
    <property type="match status" value="1"/>
</dbReference>
<dbReference type="OrthoDB" id="9970435at2759"/>
<dbReference type="PROSITE" id="PS51382">
    <property type="entry name" value="SPX"/>
    <property type="match status" value="1"/>
</dbReference>
<dbReference type="PANTHER" id="PTHR10783:SF104">
    <property type="entry name" value="PHOSPHATE TRANSPORTER PHO1 HOMOLOG 10"/>
    <property type="match status" value="1"/>
</dbReference>
<feature type="transmembrane region" description="Helical" evidence="11">
    <location>
        <begin position="578"/>
        <end position="595"/>
    </location>
</feature>
<organism evidence="14 15">
    <name type="scientific">Hibiscus trionum</name>
    <name type="common">Flower of an hour</name>
    <dbReference type="NCBI Taxonomy" id="183268"/>
    <lineage>
        <taxon>Eukaryota</taxon>
        <taxon>Viridiplantae</taxon>
        <taxon>Streptophyta</taxon>
        <taxon>Embryophyta</taxon>
        <taxon>Tracheophyta</taxon>
        <taxon>Spermatophyta</taxon>
        <taxon>Magnoliopsida</taxon>
        <taxon>eudicotyledons</taxon>
        <taxon>Gunneridae</taxon>
        <taxon>Pentapetalae</taxon>
        <taxon>rosids</taxon>
        <taxon>malvids</taxon>
        <taxon>Malvales</taxon>
        <taxon>Malvaceae</taxon>
        <taxon>Malvoideae</taxon>
        <taxon>Hibiscus</taxon>
    </lineage>
</organism>
<comment type="similarity">
    <text evidence="2">Belongs to the SYG1 (TC 2.A.94) family.</text>
</comment>
<comment type="function">
    <text evidence="9">May transport inorganic phosphate (Pi).</text>
</comment>
<evidence type="ECO:0000256" key="9">
    <source>
        <dbReference type="ARBA" id="ARBA00043939"/>
    </source>
</evidence>
<feature type="transmembrane region" description="Helical" evidence="11">
    <location>
        <begin position="455"/>
        <end position="476"/>
    </location>
</feature>
<dbReference type="GO" id="GO:0005886">
    <property type="term" value="C:plasma membrane"/>
    <property type="evidence" value="ECO:0007669"/>
    <property type="project" value="UniProtKB-SubCell"/>
</dbReference>
<evidence type="ECO:0000256" key="7">
    <source>
        <dbReference type="ARBA" id="ARBA00022989"/>
    </source>
</evidence>
<keyword evidence="15" id="KW-1185">Reference proteome</keyword>
<dbReference type="Proteomes" id="UP001165190">
    <property type="component" value="Unassembled WGS sequence"/>
</dbReference>
<dbReference type="InterPro" id="IPR004342">
    <property type="entry name" value="EXS_C"/>
</dbReference>
<evidence type="ECO:0000256" key="3">
    <source>
        <dbReference type="ARBA" id="ARBA00022448"/>
    </source>
</evidence>
<protein>
    <submittedName>
        <fullName evidence="14">Uncharacterized protein</fullName>
    </submittedName>
</protein>
<dbReference type="InterPro" id="IPR034092">
    <property type="entry name" value="PHO1_SPX"/>
</dbReference>
<accession>A0A9W7I1V4</accession>
<evidence type="ECO:0000256" key="2">
    <source>
        <dbReference type="ARBA" id="ARBA00009665"/>
    </source>
</evidence>
<dbReference type="EMBL" id="BSYR01000022">
    <property type="protein sequence ID" value="GMI87406.1"/>
    <property type="molecule type" value="Genomic_DNA"/>
</dbReference>
<proteinExistence type="inferred from homology"/>
<evidence type="ECO:0000256" key="1">
    <source>
        <dbReference type="ARBA" id="ARBA00004651"/>
    </source>
</evidence>
<dbReference type="GO" id="GO:0016036">
    <property type="term" value="P:cellular response to phosphate starvation"/>
    <property type="evidence" value="ECO:0007669"/>
    <property type="project" value="TreeGrafter"/>
</dbReference>
<dbReference type="GO" id="GO:0005802">
    <property type="term" value="C:trans-Golgi network"/>
    <property type="evidence" value="ECO:0007669"/>
    <property type="project" value="TreeGrafter"/>
</dbReference>
<feature type="transmembrane region" description="Helical" evidence="11">
    <location>
        <begin position="638"/>
        <end position="657"/>
    </location>
</feature>
<feature type="transmembrane region" description="Helical" evidence="11">
    <location>
        <begin position="407"/>
        <end position="431"/>
    </location>
</feature>
<evidence type="ECO:0000313" key="14">
    <source>
        <dbReference type="EMBL" id="GMI87406.1"/>
    </source>
</evidence>
<evidence type="ECO:0000256" key="6">
    <source>
        <dbReference type="ARBA" id="ARBA00022692"/>
    </source>
</evidence>
<dbReference type="GO" id="GO:0000822">
    <property type="term" value="F:inositol hexakisphosphate binding"/>
    <property type="evidence" value="ECO:0007669"/>
    <property type="project" value="TreeGrafter"/>
</dbReference>
<gene>
    <name evidence="14" type="ORF">HRI_002409900</name>
</gene>
<feature type="domain" description="SPX" evidence="13">
    <location>
        <begin position="1"/>
        <end position="316"/>
    </location>
</feature>
<evidence type="ECO:0000256" key="4">
    <source>
        <dbReference type="ARBA" id="ARBA00022475"/>
    </source>
</evidence>
<feature type="transmembrane region" description="Helical" evidence="11">
    <location>
        <begin position="686"/>
        <end position="706"/>
    </location>
</feature>
<evidence type="ECO:0000259" key="12">
    <source>
        <dbReference type="PROSITE" id="PS51380"/>
    </source>
</evidence>
<comment type="subcellular location">
    <subcellularLocation>
        <location evidence="1">Cell membrane</location>
        <topology evidence="1">Multi-pass membrane protein</topology>
    </subcellularLocation>
</comment>
<dbReference type="GO" id="GO:0006817">
    <property type="term" value="P:phosphate ion transport"/>
    <property type="evidence" value="ECO:0007669"/>
    <property type="project" value="UniProtKB-KW"/>
</dbReference>
<sequence>MKFSKDFKRQMVPEWIEAYVDYDGLKHILRQILHYRLSKRHETPMRSLEKKLSLHRTLSGLHPHPNHNGDVENQVTGEGREMEVEFFRRLDEELNKVNTFYKEQIDAVMDESASLNKQLDALIALRIKVKRSCGNGSSSSRQRSAMPLRETEQGMDAISEVEMSTQSPLEVSSNSLSGSETMDVILDGINQDDESATASEIDTVERSNGCQDVGKNSASQQDDPLEILEKVKINNTFESPLETIKGVFKDSKDGELCFKKDELKKAEGKLRVVFIEFYQKLRHLKQYSFMNLSALSKIIKSYQKITSRKEARLYMKKIDNSYIGSCDEVNNLLQKVEATFIKHFSNSDIQKGMKSLRPITKKEKHSVTFWCGCFSGFSIALLIAVVLRIETKKLMEKEQGASYMVNIFPLYSFFGYIVLQMLTYAADIYFWKRYQINYPFIFGLKRGTELSYREVILLGTGLAVLALSCFLGNLYLDLGSKTQNLKTLTGLFPLGLVAIVLIILFCPFNIAYRSTRFFFIKSLFRCLCAPLYRVTLPDFFLADHLTSQIQAIRSLDLYICYYGLGERSQRQSKCHGHGVYNALYFVIAVIPYWLRFLQSIRRWFEEKEAMHGYNSINYILTIVAVIIRGIFELKKGMVWMVLALVSSGVAIVTSTYWDIVVDWGLLRRHSKNPYLRDKLLVPYKSVYFAAMALDIVLRISWMQLVFEFNLHSLHRMAITTVVSCLEIIRRGIWSFFRLENEHLNNVGMYRAFKSVPLPFNYDDEEDVEESSKDD</sequence>
<feature type="transmembrane region" description="Helical" evidence="11">
    <location>
        <begin position="488"/>
        <end position="512"/>
    </location>
</feature>
<name>A0A9W7I1V4_HIBTR</name>
<dbReference type="CDD" id="cd14476">
    <property type="entry name" value="SPX_PHO1_like"/>
    <property type="match status" value="1"/>
</dbReference>
<reference evidence="14" key="1">
    <citation type="submission" date="2023-05" db="EMBL/GenBank/DDBJ databases">
        <title>Genome and transcriptome analyses reveal genes involved in the formation of fine ridges on petal epidermal cells in Hibiscus trionum.</title>
        <authorList>
            <person name="Koshimizu S."/>
            <person name="Masuda S."/>
            <person name="Ishii T."/>
            <person name="Shirasu K."/>
            <person name="Hoshino A."/>
            <person name="Arita M."/>
        </authorList>
    </citation>
    <scope>NUCLEOTIDE SEQUENCE</scope>
    <source>
        <strain evidence="14">Hamamatsu line</strain>
    </source>
</reference>
<feature type="region of interest" description="Disordered" evidence="10">
    <location>
        <begin position="196"/>
        <end position="221"/>
    </location>
</feature>
<evidence type="ECO:0000259" key="13">
    <source>
        <dbReference type="PROSITE" id="PS51382"/>
    </source>
</evidence>
<evidence type="ECO:0000256" key="10">
    <source>
        <dbReference type="SAM" id="MobiDB-lite"/>
    </source>
</evidence>
<feature type="domain" description="EXS" evidence="12">
    <location>
        <begin position="575"/>
        <end position="769"/>
    </location>
</feature>